<protein>
    <submittedName>
        <fullName evidence="11">Cytochrome c553</fullName>
    </submittedName>
</protein>
<accession>A0A450TXW2</accession>
<dbReference type="GO" id="GO:0009055">
    <property type="term" value="F:electron transfer activity"/>
    <property type="evidence" value="ECO:0007669"/>
    <property type="project" value="InterPro"/>
</dbReference>
<dbReference type="EMBL" id="CAADFE010000059">
    <property type="protein sequence ID" value="VFJ74211.1"/>
    <property type="molecule type" value="Genomic_DNA"/>
</dbReference>
<feature type="domain" description="Cytochrome c" evidence="10">
    <location>
        <begin position="109"/>
        <end position="190"/>
    </location>
</feature>
<evidence type="ECO:0000256" key="5">
    <source>
        <dbReference type="ARBA" id="ARBA00022764"/>
    </source>
</evidence>
<keyword evidence="3 8" id="KW-0349">Heme</keyword>
<organism evidence="11">
    <name type="scientific">Candidatus Kentrum sp. FW</name>
    <dbReference type="NCBI Taxonomy" id="2126338"/>
    <lineage>
        <taxon>Bacteria</taxon>
        <taxon>Pseudomonadati</taxon>
        <taxon>Pseudomonadota</taxon>
        <taxon>Gammaproteobacteria</taxon>
        <taxon>Candidatus Kentrum</taxon>
    </lineage>
</organism>
<dbReference type="InterPro" id="IPR009056">
    <property type="entry name" value="Cyt_c-like_dom"/>
</dbReference>
<sequence length="190" mass="21560">MKKVIILLIFLTGIGVTQVRSAEILYSVLADGCGGCHGTKGVSAPYMPSIAGLNKDYLRTVMLQYKSDDRSSTIMGRLARGYTDAQIEALASYFAAQTWVSPPQEVNEKVLRRGERIHRDKCELCHKDNGRYMNAETPRLAGQAIAHLRIVLDEYRDEERRVVNKYMKKLMKKIRSRDVEALANFYASQR</sequence>
<dbReference type="InterPro" id="IPR036909">
    <property type="entry name" value="Cyt_c-like_dom_sf"/>
</dbReference>
<dbReference type="PANTHER" id="PTHR33751">
    <property type="entry name" value="CBB3-TYPE CYTOCHROME C OXIDASE SUBUNIT FIXP"/>
    <property type="match status" value="1"/>
</dbReference>
<dbReference type="Gene3D" id="1.10.760.10">
    <property type="entry name" value="Cytochrome c-like domain"/>
    <property type="match status" value="2"/>
</dbReference>
<dbReference type="SUPFAM" id="SSF46626">
    <property type="entry name" value="Cytochrome c"/>
    <property type="match status" value="2"/>
</dbReference>
<evidence type="ECO:0000256" key="3">
    <source>
        <dbReference type="ARBA" id="ARBA00022617"/>
    </source>
</evidence>
<dbReference type="GO" id="GO:0020037">
    <property type="term" value="F:heme binding"/>
    <property type="evidence" value="ECO:0007669"/>
    <property type="project" value="InterPro"/>
</dbReference>
<reference evidence="11" key="1">
    <citation type="submission" date="2019-02" db="EMBL/GenBank/DDBJ databases">
        <authorList>
            <person name="Gruber-Vodicka R. H."/>
            <person name="Seah K. B. B."/>
        </authorList>
    </citation>
    <scope>NUCLEOTIDE SEQUENCE</scope>
    <source>
        <strain evidence="11">BECK_BZ131</strain>
    </source>
</reference>
<gene>
    <name evidence="11" type="ORF">BECKFW1821C_GA0114237_10592</name>
</gene>
<dbReference type="AlphaFoldDB" id="A0A450TXW2"/>
<comment type="subcellular location">
    <subcellularLocation>
        <location evidence="1">Periplasm</location>
    </subcellularLocation>
</comment>
<keyword evidence="5" id="KW-0574">Periplasm</keyword>
<dbReference type="InterPro" id="IPR050597">
    <property type="entry name" value="Cytochrome_c_Oxidase_Subunit"/>
</dbReference>
<name>A0A450TXW2_9GAMM</name>
<proteinExistence type="predicted"/>
<feature type="binding site" description="axial binding residue" evidence="9">
    <location>
        <position position="37"/>
    </location>
    <ligand>
        <name>heme c</name>
        <dbReference type="ChEBI" id="CHEBI:61717"/>
        <label>1</label>
    </ligand>
    <ligandPart>
        <name>Fe</name>
        <dbReference type="ChEBI" id="CHEBI:18248"/>
    </ligandPart>
</feature>
<dbReference type="PROSITE" id="PS51007">
    <property type="entry name" value="CYTC"/>
    <property type="match status" value="2"/>
</dbReference>
<feature type="binding site" description="covalent" evidence="8">
    <location>
        <position position="36"/>
    </location>
    <ligand>
        <name>heme c</name>
        <dbReference type="ChEBI" id="CHEBI:61717"/>
        <label>1</label>
    </ligand>
</feature>
<keyword evidence="2" id="KW-0813">Transport</keyword>
<evidence type="ECO:0000256" key="8">
    <source>
        <dbReference type="PIRSR" id="PIRSR000005-1"/>
    </source>
</evidence>
<feature type="binding site" description="axial binding residue" evidence="9">
    <location>
        <position position="167"/>
    </location>
    <ligand>
        <name>heme c</name>
        <dbReference type="ChEBI" id="CHEBI:61717"/>
        <label>2</label>
    </ligand>
    <ligandPart>
        <name>Fe</name>
        <dbReference type="ChEBI" id="CHEBI:18248"/>
    </ligandPart>
</feature>
<feature type="binding site" description="covalent" evidence="8">
    <location>
        <position position="122"/>
    </location>
    <ligand>
        <name>heme c</name>
        <dbReference type="ChEBI" id="CHEBI:61717"/>
        <label>2</label>
    </ligand>
</feature>
<dbReference type="PIRSF" id="PIRSF000005">
    <property type="entry name" value="Cytochrome_c4"/>
    <property type="match status" value="1"/>
</dbReference>
<feature type="binding site" description="axial binding residue" evidence="9">
    <location>
        <position position="126"/>
    </location>
    <ligand>
        <name>heme c</name>
        <dbReference type="ChEBI" id="CHEBI:61717"/>
        <label>2</label>
    </ligand>
    <ligandPart>
        <name>Fe</name>
        <dbReference type="ChEBI" id="CHEBI:18248"/>
    </ligandPart>
</feature>
<keyword evidence="4 9" id="KW-0479">Metal-binding</keyword>
<evidence type="ECO:0000256" key="9">
    <source>
        <dbReference type="PIRSR" id="PIRSR000005-2"/>
    </source>
</evidence>
<evidence type="ECO:0000256" key="7">
    <source>
        <dbReference type="ARBA" id="ARBA00023004"/>
    </source>
</evidence>
<keyword evidence="6" id="KW-0249">Electron transport</keyword>
<dbReference type="GO" id="GO:0005506">
    <property type="term" value="F:iron ion binding"/>
    <property type="evidence" value="ECO:0007669"/>
    <property type="project" value="InterPro"/>
</dbReference>
<dbReference type="GO" id="GO:0042597">
    <property type="term" value="C:periplasmic space"/>
    <property type="evidence" value="ECO:0007669"/>
    <property type="project" value="UniProtKB-SubCell"/>
</dbReference>
<evidence type="ECO:0000313" key="11">
    <source>
        <dbReference type="EMBL" id="VFJ74211.1"/>
    </source>
</evidence>
<keyword evidence="7 9" id="KW-0408">Iron</keyword>
<feature type="domain" description="Cytochrome c" evidence="10">
    <location>
        <begin position="17"/>
        <end position="98"/>
    </location>
</feature>
<comment type="PTM">
    <text evidence="8">Binds 2 heme c groups covalently per subunit.</text>
</comment>
<feature type="binding site" description="covalent" evidence="8">
    <location>
        <position position="33"/>
    </location>
    <ligand>
        <name>heme c</name>
        <dbReference type="ChEBI" id="CHEBI:61717"/>
        <label>1</label>
    </ligand>
</feature>
<evidence type="ECO:0000256" key="6">
    <source>
        <dbReference type="ARBA" id="ARBA00022982"/>
    </source>
</evidence>
<evidence type="ECO:0000256" key="4">
    <source>
        <dbReference type="ARBA" id="ARBA00022723"/>
    </source>
</evidence>
<dbReference type="PANTHER" id="PTHR33751:SF9">
    <property type="entry name" value="CYTOCHROME C4"/>
    <property type="match status" value="1"/>
</dbReference>
<dbReference type="InterPro" id="IPR024167">
    <property type="entry name" value="Cytochrome_c4-like"/>
</dbReference>
<evidence type="ECO:0000259" key="10">
    <source>
        <dbReference type="PROSITE" id="PS51007"/>
    </source>
</evidence>
<feature type="binding site" description="covalent" evidence="8">
    <location>
        <position position="125"/>
    </location>
    <ligand>
        <name>heme c</name>
        <dbReference type="ChEBI" id="CHEBI:61717"/>
        <label>2</label>
    </ligand>
</feature>
<evidence type="ECO:0000256" key="2">
    <source>
        <dbReference type="ARBA" id="ARBA00022448"/>
    </source>
</evidence>
<feature type="binding site" description="axial binding residue" evidence="9">
    <location>
        <position position="75"/>
    </location>
    <ligand>
        <name>heme c</name>
        <dbReference type="ChEBI" id="CHEBI:61717"/>
        <label>1</label>
    </ligand>
    <ligandPart>
        <name>Fe</name>
        <dbReference type="ChEBI" id="CHEBI:18248"/>
    </ligandPart>
</feature>
<evidence type="ECO:0000256" key="1">
    <source>
        <dbReference type="ARBA" id="ARBA00004418"/>
    </source>
</evidence>
<dbReference type="Pfam" id="PF00034">
    <property type="entry name" value="Cytochrom_C"/>
    <property type="match status" value="1"/>
</dbReference>